<evidence type="ECO:0000256" key="3">
    <source>
        <dbReference type="SAM" id="MobiDB-lite"/>
    </source>
</evidence>
<dbReference type="PaxDb" id="35128-Thaps9155"/>
<gene>
    <name evidence="5" type="ORF">THAPSDRAFT_9155</name>
</gene>
<evidence type="ECO:0000256" key="2">
    <source>
        <dbReference type="PROSITE-ProRule" id="PRU00035"/>
    </source>
</evidence>
<proteinExistence type="predicted"/>
<dbReference type="CDD" id="cd04369">
    <property type="entry name" value="Bromodomain"/>
    <property type="match status" value="1"/>
</dbReference>
<dbReference type="Pfam" id="PF00439">
    <property type="entry name" value="Bromodomain"/>
    <property type="match status" value="1"/>
</dbReference>
<dbReference type="InParanoid" id="B8CAI7"/>
<feature type="region of interest" description="Disordered" evidence="3">
    <location>
        <begin position="297"/>
        <end position="353"/>
    </location>
</feature>
<dbReference type="SUPFAM" id="SSF47370">
    <property type="entry name" value="Bromodomain"/>
    <property type="match status" value="1"/>
</dbReference>
<dbReference type="PRINTS" id="PR00503">
    <property type="entry name" value="BROMODOMAIN"/>
</dbReference>
<dbReference type="Gene3D" id="1.20.920.10">
    <property type="entry name" value="Bromodomain-like"/>
    <property type="match status" value="1"/>
</dbReference>
<organism evidence="5 6">
    <name type="scientific">Thalassiosira pseudonana</name>
    <name type="common">Marine diatom</name>
    <name type="synonym">Cyclotella nana</name>
    <dbReference type="NCBI Taxonomy" id="35128"/>
    <lineage>
        <taxon>Eukaryota</taxon>
        <taxon>Sar</taxon>
        <taxon>Stramenopiles</taxon>
        <taxon>Ochrophyta</taxon>
        <taxon>Bacillariophyta</taxon>
        <taxon>Coscinodiscophyceae</taxon>
        <taxon>Thalassiosirophycidae</taxon>
        <taxon>Thalassiosirales</taxon>
        <taxon>Thalassiosiraceae</taxon>
        <taxon>Thalassiosira</taxon>
    </lineage>
</organism>
<evidence type="ECO:0000256" key="1">
    <source>
        <dbReference type="ARBA" id="ARBA00023117"/>
    </source>
</evidence>
<accession>B8CAI7</accession>
<keyword evidence="1 2" id="KW-0103">Bromodomain</keyword>
<dbReference type="PANTHER" id="PTHR45926">
    <property type="entry name" value="OSJNBA0053K19.4 PROTEIN"/>
    <property type="match status" value="1"/>
</dbReference>
<dbReference type="RefSeq" id="XP_002293054.1">
    <property type="nucleotide sequence ID" value="XM_002293018.1"/>
</dbReference>
<dbReference type="eggNOG" id="KOG1778">
    <property type="taxonomic scope" value="Eukaryota"/>
</dbReference>
<evidence type="ECO:0000313" key="5">
    <source>
        <dbReference type="EMBL" id="EED89515.1"/>
    </source>
</evidence>
<feature type="domain" description="Bromo" evidence="4">
    <location>
        <begin position="394"/>
        <end position="469"/>
    </location>
</feature>
<dbReference type="AlphaFoldDB" id="B8CAI7"/>
<reference evidence="5 6" key="1">
    <citation type="journal article" date="2004" name="Science">
        <title>The genome of the diatom Thalassiosira pseudonana: ecology, evolution, and metabolism.</title>
        <authorList>
            <person name="Armbrust E.V."/>
            <person name="Berges J.A."/>
            <person name="Bowler C."/>
            <person name="Green B.R."/>
            <person name="Martinez D."/>
            <person name="Putnam N.H."/>
            <person name="Zhou S."/>
            <person name="Allen A.E."/>
            <person name="Apt K.E."/>
            <person name="Bechner M."/>
            <person name="Brzezinski M.A."/>
            <person name="Chaal B.K."/>
            <person name="Chiovitti A."/>
            <person name="Davis A.K."/>
            <person name="Demarest M.S."/>
            <person name="Detter J.C."/>
            <person name="Glavina T."/>
            <person name="Goodstein D."/>
            <person name="Hadi M.Z."/>
            <person name="Hellsten U."/>
            <person name="Hildebrand M."/>
            <person name="Jenkins B.D."/>
            <person name="Jurka J."/>
            <person name="Kapitonov V.V."/>
            <person name="Kroger N."/>
            <person name="Lau W.W."/>
            <person name="Lane T.W."/>
            <person name="Larimer F.W."/>
            <person name="Lippmeier J.C."/>
            <person name="Lucas S."/>
            <person name="Medina M."/>
            <person name="Montsant A."/>
            <person name="Obornik M."/>
            <person name="Parker M.S."/>
            <person name="Palenik B."/>
            <person name="Pazour G.J."/>
            <person name="Richardson P.M."/>
            <person name="Rynearson T.A."/>
            <person name="Saito M.A."/>
            <person name="Schwartz D.C."/>
            <person name="Thamatrakoln K."/>
            <person name="Valentin K."/>
            <person name="Vardi A."/>
            <person name="Wilkerson F.P."/>
            <person name="Rokhsar D.S."/>
        </authorList>
    </citation>
    <scope>NUCLEOTIDE SEQUENCE [LARGE SCALE GENOMIC DNA]</scope>
    <source>
        <strain evidence="5 6">CCMP1335</strain>
    </source>
</reference>
<evidence type="ECO:0000259" key="4">
    <source>
        <dbReference type="PROSITE" id="PS50014"/>
    </source>
</evidence>
<dbReference type="SMART" id="SM00297">
    <property type="entry name" value="BROMO"/>
    <property type="match status" value="1"/>
</dbReference>
<dbReference type="HOGENOM" id="CLU_042607_0_0_1"/>
<protein>
    <recommendedName>
        <fullName evidence="4">Bromo domain-containing protein</fullName>
    </recommendedName>
</protein>
<reference evidence="5 6" key="2">
    <citation type="journal article" date="2008" name="Nature">
        <title>The Phaeodactylum genome reveals the evolutionary history of diatom genomes.</title>
        <authorList>
            <person name="Bowler C."/>
            <person name="Allen A.E."/>
            <person name="Badger J.H."/>
            <person name="Grimwood J."/>
            <person name="Jabbari K."/>
            <person name="Kuo A."/>
            <person name="Maheswari U."/>
            <person name="Martens C."/>
            <person name="Maumus F."/>
            <person name="Otillar R.P."/>
            <person name="Rayko E."/>
            <person name="Salamov A."/>
            <person name="Vandepoele K."/>
            <person name="Beszteri B."/>
            <person name="Gruber A."/>
            <person name="Heijde M."/>
            <person name="Katinka M."/>
            <person name="Mock T."/>
            <person name="Valentin K."/>
            <person name="Verret F."/>
            <person name="Berges J.A."/>
            <person name="Brownlee C."/>
            <person name="Cadoret J.P."/>
            <person name="Chiovitti A."/>
            <person name="Choi C.J."/>
            <person name="Coesel S."/>
            <person name="De Martino A."/>
            <person name="Detter J.C."/>
            <person name="Durkin C."/>
            <person name="Falciatore A."/>
            <person name="Fournet J."/>
            <person name="Haruta M."/>
            <person name="Huysman M.J."/>
            <person name="Jenkins B.D."/>
            <person name="Jiroutova K."/>
            <person name="Jorgensen R.E."/>
            <person name="Joubert Y."/>
            <person name="Kaplan A."/>
            <person name="Kroger N."/>
            <person name="Kroth P.G."/>
            <person name="La Roche J."/>
            <person name="Lindquist E."/>
            <person name="Lommer M."/>
            <person name="Martin-Jezequel V."/>
            <person name="Lopez P.J."/>
            <person name="Lucas S."/>
            <person name="Mangogna M."/>
            <person name="McGinnis K."/>
            <person name="Medlin L.K."/>
            <person name="Montsant A."/>
            <person name="Oudot-Le Secq M.P."/>
            <person name="Napoli C."/>
            <person name="Obornik M."/>
            <person name="Parker M.S."/>
            <person name="Petit J.L."/>
            <person name="Porcel B.M."/>
            <person name="Poulsen N."/>
            <person name="Robison M."/>
            <person name="Rychlewski L."/>
            <person name="Rynearson T.A."/>
            <person name="Schmutz J."/>
            <person name="Shapiro H."/>
            <person name="Siaut M."/>
            <person name="Stanley M."/>
            <person name="Sussman M.R."/>
            <person name="Taylor A.R."/>
            <person name="Vardi A."/>
            <person name="von Dassow P."/>
            <person name="Vyverman W."/>
            <person name="Willis A."/>
            <person name="Wyrwicz L.S."/>
            <person name="Rokhsar D.S."/>
            <person name="Weissenbach J."/>
            <person name="Armbrust E.V."/>
            <person name="Green B.R."/>
            <person name="Van de Peer Y."/>
            <person name="Grigoriev I.V."/>
        </authorList>
    </citation>
    <scope>NUCLEOTIDE SEQUENCE [LARGE SCALE GENOMIC DNA]</scope>
    <source>
        <strain evidence="5 6">CCMP1335</strain>
    </source>
</reference>
<dbReference type="PROSITE" id="PS50014">
    <property type="entry name" value="BROMODOMAIN_2"/>
    <property type="match status" value="1"/>
</dbReference>
<sequence length="498" mass="56455">MLEMTEPIHGTGMIVTMDSAFCVSAGILALHEKEVYGQALIEKRGWYWLRGVPGDEINHFEGKQIGDFECFTHGRMEETDIEAWRMGKDGWSSFKYTEAIANHCIAKHWVNDVNNRGHAPIGLEADVKLHRRLNANFCSIVETFASTPAGWRRRPNTRRVDIDFGSANQNDNKSKDGDDDIDTKLSAAFALRESEEHEQRDLVNVTLKAENAKLRRGWGFSQANSAGGGVVGATGGQMFAAGLPRLEEAAVRKKWLEAVSKQLKDAEKGAGERVKLKLIAEKGKDLILNPKALIKSPDKASLSGSSAKAPATSDDLKRKRVDSEAEKQEKIEEAKRREKKLRERVEREEAENKRRIEKEIEEQERRERALETPRDALHRLYEPIFNSLWDMEFDNLGGVNPFRTVIDAKNCAQMGAPDYCDVIKKPMNLTFIKDKVNKKSYESLQEFFEDIDLITKNAMQYNAHPENPYHVAAKLFRKQFKKLAKPLVQSLTKGQQNN</sequence>
<name>B8CAI7_THAPS</name>
<dbReference type="GeneID" id="7447579"/>
<evidence type="ECO:0000313" key="6">
    <source>
        <dbReference type="Proteomes" id="UP000001449"/>
    </source>
</evidence>
<dbReference type="EMBL" id="CM000647">
    <property type="protein sequence ID" value="EED89515.1"/>
    <property type="molecule type" value="Genomic_DNA"/>
</dbReference>
<dbReference type="Proteomes" id="UP000001449">
    <property type="component" value="Chromosome 12"/>
</dbReference>
<keyword evidence="6" id="KW-1185">Reference proteome</keyword>
<dbReference type="InterPro" id="IPR001487">
    <property type="entry name" value="Bromodomain"/>
</dbReference>
<feature type="compositionally biased region" description="Basic and acidic residues" evidence="3">
    <location>
        <begin position="314"/>
        <end position="353"/>
    </location>
</feature>
<dbReference type="InterPro" id="IPR036427">
    <property type="entry name" value="Bromodomain-like_sf"/>
</dbReference>
<dbReference type="STRING" id="35128.B8CAI7"/>
<dbReference type="KEGG" id="tps:THAPSDRAFT_9155"/>